<proteinExistence type="predicted"/>
<organism evidence="1 2">
    <name type="scientific">Pseudomonas baetica</name>
    <dbReference type="NCBI Taxonomy" id="674054"/>
    <lineage>
        <taxon>Bacteria</taxon>
        <taxon>Pseudomonadati</taxon>
        <taxon>Pseudomonadota</taxon>
        <taxon>Gammaproteobacteria</taxon>
        <taxon>Pseudomonadales</taxon>
        <taxon>Pseudomonadaceae</taxon>
        <taxon>Pseudomonas</taxon>
    </lineage>
</organism>
<accession>A0ABX4Q3R4</accession>
<comment type="caution">
    <text evidence="1">The sequence shown here is derived from an EMBL/GenBank/DDBJ whole genome shotgun (WGS) entry which is preliminary data.</text>
</comment>
<gene>
    <name evidence="1" type="ORF">ATI02_4345</name>
</gene>
<name>A0ABX4Q3R4_9PSED</name>
<dbReference type="EMBL" id="PHHE01000001">
    <property type="protein sequence ID" value="PKA71367.1"/>
    <property type="molecule type" value="Genomic_DNA"/>
</dbReference>
<evidence type="ECO:0000313" key="2">
    <source>
        <dbReference type="Proteomes" id="UP000232455"/>
    </source>
</evidence>
<keyword evidence="2" id="KW-1185">Reference proteome</keyword>
<sequence length="133" mass="15620">MSKTRNNLSVRDKRERVKTLRMTIRSLIQASFKPGIINIYNDKTVKGCNYVINHSYFITHFLKDFVIREGYLKNIQNKNYRSYIPVKLIDYVDDLVLQIFNEPADLDSLTDKQIEKAEQYLGITPDSKKRKAS</sequence>
<dbReference type="RefSeq" id="WP_107647021.1">
    <property type="nucleotide sequence ID" value="NZ_PHHE01000001.1"/>
</dbReference>
<evidence type="ECO:0000313" key="1">
    <source>
        <dbReference type="EMBL" id="PKA71367.1"/>
    </source>
</evidence>
<protein>
    <submittedName>
        <fullName evidence="1">Uncharacterized protein</fullName>
    </submittedName>
</protein>
<dbReference type="Proteomes" id="UP000232455">
    <property type="component" value="Unassembled WGS sequence"/>
</dbReference>
<reference evidence="1 2" key="1">
    <citation type="submission" date="2017-11" db="EMBL/GenBank/DDBJ databases">
        <title>Genome sequencing of a diverse group of Pseudomonas species.</title>
        <authorList>
            <person name="Loper J."/>
        </authorList>
    </citation>
    <scope>NUCLEOTIDE SEQUENCE [LARGE SCALE GENOMIC DNA]</scope>
    <source>
        <strain evidence="1 2">LMG 25716</strain>
    </source>
</reference>